<sequence length="79" mass="8516">MRRASPSSASIAPTSVIVYCVCATARARLEQHMLAALGQRAQRALPFAATPVRPIPLHALQRLYISEGVARYALLDALS</sequence>
<dbReference type="Proteomes" id="UP000070255">
    <property type="component" value="Unassembled WGS sequence"/>
</dbReference>
<organism evidence="1 2">
    <name type="scientific">Burkholderia savannae</name>
    <dbReference type="NCBI Taxonomy" id="1637837"/>
    <lineage>
        <taxon>Bacteria</taxon>
        <taxon>Pseudomonadati</taxon>
        <taxon>Pseudomonadota</taxon>
        <taxon>Betaproteobacteria</taxon>
        <taxon>Burkholderiales</taxon>
        <taxon>Burkholderiaceae</taxon>
        <taxon>Burkholderia</taxon>
        <taxon>pseudomallei group</taxon>
    </lineage>
</organism>
<gene>
    <name evidence="1" type="ORF">WS72_08545</name>
</gene>
<reference evidence="1 2" key="1">
    <citation type="submission" date="2015-11" db="EMBL/GenBank/DDBJ databases">
        <authorList>
            <person name="Sahl J."/>
            <person name="Wagner D."/>
            <person name="Keim P."/>
        </authorList>
    </citation>
    <scope>NUCLEOTIDE SEQUENCE [LARGE SCALE GENOMIC DNA]</scope>
    <source>
        <strain evidence="1 2">BDU18</strain>
    </source>
</reference>
<protein>
    <submittedName>
        <fullName evidence="1">Uncharacterized protein</fullName>
    </submittedName>
</protein>
<keyword evidence="2" id="KW-1185">Reference proteome</keyword>
<proteinExistence type="predicted"/>
<evidence type="ECO:0000313" key="2">
    <source>
        <dbReference type="Proteomes" id="UP000070255"/>
    </source>
</evidence>
<dbReference type="EMBL" id="LNJQ01000001">
    <property type="protein sequence ID" value="KWZ42905.1"/>
    <property type="molecule type" value="Genomic_DNA"/>
</dbReference>
<comment type="caution">
    <text evidence="1">The sequence shown here is derived from an EMBL/GenBank/DDBJ whole genome shotgun (WGS) entry which is preliminary data.</text>
</comment>
<accession>A0ABR5TD51</accession>
<evidence type="ECO:0000313" key="1">
    <source>
        <dbReference type="EMBL" id="KWZ42905.1"/>
    </source>
</evidence>
<name>A0ABR5TD51_9BURK</name>